<evidence type="ECO:0000256" key="1">
    <source>
        <dbReference type="ARBA" id="ARBA00004651"/>
    </source>
</evidence>
<evidence type="ECO:0000256" key="7">
    <source>
        <dbReference type="ARBA" id="ARBA00023136"/>
    </source>
</evidence>
<gene>
    <name evidence="10" type="ORF">FC21_GL000800</name>
</gene>
<evidence type="ECO:0000256" key="6">
    <source>
        <dbReference type="ARBA" id="ARBA00022989"/>
    </source>
</evidence>
<evidence type="ECO:0000256" key="2">
    <source>
        <dbReference type="ARBA" id="ARBA00022448"/>
    </source>
</evidence>
<feature type="transmembrane region" description="Helical" evidence="8">
    <location>
        <begin position="335"/>
        <end position="356"/>
    </location>
</feature>
<accession>A0A0R1UPW8</accession>
<feature type="transmembrane region" description="Helical" evidence="8">
    <location>
        <begin position="426"/>
        <end position="446"/>
    </location>
</feature>
<proteinExistence type="predicted"/>
<feature type="transmembrane region" description="Helical" evidence="8">
    <location>
        <begin position="273"/>
        <end position="293"/>
    </location>
</feature>
<feature type="domain" description="Amino acid permease/ SLC12A" evidence="9">
    <location>
        <begin position="18"/>
        <end position="438"/>
    </location>
</feature>
<feature type="transmembrane region" description="Helical" evidence="8">
    <location>
        <begin position="21"/>
        <end position="40"/>
    </location>
</feature>
<evidence type="ECO:0000313" key="11">
    <source>
        <dbReference type="Proteomes" id="UP000051084"/>
    </source>
</evidence>
<feature type="transmembrane region" description="Helical" evidence="8">
    <location>
        <begin position="362"/>
        <end position="382"/>
    </location>
</feature>
<keyword evidence="6 8" id="KW-1133">Transmembrane helix</keyword>
<evidence type="ECO:0000313" key="10">
    <source>
        <dbReference type="EMBL" id="KRL95212.1"/>
    </source>
</evidence>
<feature type="transmembrane region" description="Helical" evidence="8">
    <location>
        <begin position="403"/>
        <end position="420"/>
    </location>
</feature>
<evidence type="ECO:0000256" key="4">
    <source>
        <dbReference type="ARBA" id="ARBA00022692"/>
    </source>
</evidence>
<keyword evidence="11" id="KW-1185">Reference proteome</keyword>
<dbReference type="PATRIC" id="fig|1423742.4.peg.834"/>
<evidence type="ECO:0000256" key="3">
    <source>
        <dbReference type="ARBA" id="ARBA00022475"/>
    </source>
</evidence>
<keyword evidence="2" id="KW-0813">Transport</keyword>
<keyword evidence="7 8" id="KW-0472">Membrane</keyword>
<feature type="transmembrane region" description="Helical" evidence="8">
    <location>
        <begin position="242"/>
        <end position="261"/>
    </location>
</feature>
<dbReference type="FunFam" id="1.20.1740.10:FF:000001">
    <property type="entry name" value="Amino acid permease"/>
    <property type="match status" value="1"/>
</dbReference>
<reference evidence="10 11" key="1">
    <citation type="journal article" date="2015" name="Genome Announc.">
        <title>Expanding the biotechnology potential of lactobacilli through comparative genomics of 213 strains and associated genera.</title>
        <authorList>
            <person name="Sun Z."/>
            <person name="Harris H.M."/>
            <person name="McCann A."/>
            <person name="Guo C."/>
            <person name="Argimon S."/>
            <person name="Zhang W."/>
            <person name="Yang X."/>
            <person name="Jeffery I.B."/>
            <person name="Cooney J.C."/>
            <person name="Kagawa T.F."/>
            <person name="Liu W."/>
            <person name="Song Y."/>
            <person name="Salvetti E."/>
            <person name="Wrobel A."/>
            <person name="Rasinkangas P."/>
            <person name="Parkhill J."/>
            <person name="Rea M.C."/>
            <person name="O'Sullivan O."/>
            <person name="Ritari J."/>
            <person name="Douillard F.P."/>
            <person name="Paul Ross R."/>
            <person name="Yang R."/>
            <person name="Briner A.E."/>
            <person name="Felis G.E."/>
            <person name="de Vos W.M."/>
            <person name="Barrangou R."/>
            <person name="Klaenhammer T.R."/>
            <person name="Caufield P.W."/>
            <person name="Cui Y."/>
            <person name="Zhang H."/>
            <person name="O'Toole P.W."/>
        </authorList>
    </citation>
    <scope>NUCLEOTIDE SEQUENCE [LARGE SCALE GENOMIC DNA]</scope>
    <source>
        <strain evidence="10 11">DSM 18793</strain>
    </source>
</reference>
<dbReference type="GO" id="GO:0005886">
    <property type="term" value="C:plasma membrane"/>
    <property type="evidence" value="ECO:0007669"/>
    <property type="project" value="UniProtKB-SubCell"/>
</dbReference>
<dbReference type="EMBL" id="AZGC01000020">
    <property type="protein sequence ID" value="KRL95212.1"/>
    <property type="molecule type" value="Genomic_DNA"/>
</dbReference>
<keyword evidence="3" id="KW-1003">Cell membrane</keyword>
<dbReference type="GO" id="GO:0006865">
    <property type="term" value="P:amino acid transport"/>
    <property type="evidence" value="ECO:0007669"/>
    <property type="project" value="UniProtKB-KW"/>
</dbReference>
<keyword evidence="5" id="KW-0029">Amino-acid transport</keyword>
<dbReference type="PANTHER" id="PTHR43495">
    <property type="entry name" value="GABA PERMEASE"/>
    <property type="match status" value="1"/>
</dbReference>
<dbReference type="Gene3D" id="1.20.1740.10">
    <property type="entry name" value="Amino acid/polyamine transporter I"/>
    <property type="match status" value="1"/>
</dbReference>
<feature type="transmembrane region" description="Helical" evidence="8">
    <location>
        <begin position="200"/>
        <end position="221"/>
    </location>
</feature>
<feature type="transmembrane region" description="Helical" evidence="8">
    <location>
        <begin position="160"/>
        <end position="180"/>
    </location>
</feature>
<feature type="transmembrane region" description="Helical" evidence="8">
    <location>
        <begin position="126"/>
        <end position="148"/>
    </location>
</feature>
<feature type="transmembrane region" description="Helical" evidence="8">
    <location>
        <begin position="91"/>
        <end position="114"/>
    </location>
</feature>
<protein>
    <submittedName>
        <fullName evidence="10">Amino acid transporter</fullName>
    </submittedName>
</protein>
<keyword evidence="4 8" id="KW-0812">Transmembrane</keyword>
<evidence type="ECO:0000256" key="8">
    <source>
        <dbReference type="SAM" id="Phobius"/>
    </source>
</evidence>
<feature type="transmembrane region" description="Helical" evidence="8">
    <location>
        <begin position="46"/>
        <end position="70"/>
    </location>
</feature>
<comment type="caution">
    <text evidence="10">The sequence shown here is derived from an EMBL/GenBank/DDBJ whole genome shotgun (WGS) entry which is preliminary data.</text>
</comment>
<comment type="subcellular location">
    <subcellularLocation>
        <location evidence="1">Cell membrane</location>
        <topology evidence="1">Multi-pass membrane protein</topology>
    </subcellularLocation>
</comment>
<organism evidence="10 11">
    <name type="scientific">Limosilactobacillus equigenerosi DSM 18793 = JCM 14505</name>
    <dbReference type="NCBI Taxonomy" id="1423742"/>
    <lineage>
        <taxon>Bacteria</taxon>
        <taxon>Bacillati</taxon>
        <taxon>Bacillota</taxon>
        <taxon>Bacilli</taxon>
        <taxon>Lactobacillales</taxon>
        <taxon>Lactobacillaceae</taxon>
        <taxon>Limosilactobacillus</taxon>
    </lineage>
</organism>
<name>A0A0R1UPW8_9LACO</name>
<dbReference type="RefSeq" id="WP_056995413.1">
    <property type="nucleotide sequence ID" value="NZ_AZGC01000020.1"/>
</dbReference>
<evidence type="ECO:0000256" key="5">
    <source>
        <dbReference type="ARBA" id="ARBA00022970"/>
    </source>
</evidence>
<dbReference type="InterPro" id="IPR004841">
    <property type="entry name" value="AA-permease/SLC12A_dom"/>
</dbReference>
<sequence>MSEQQQPQEMARNLKNRHVQLIALGGTIGTGLFLGAGDSIHKAGPAILLAYLITGAMSFLMMRSLGAMLVSNPNYRSFVEAVHDYLGPRAGFVTGWMYWLCWIGVAMAEVTAVGKYMQLWFPHLPLWIPGLIMMVIIIGLNLVTVSAFGETEFWFAMIKVVAITALILVGVFLILIGYHAPHGTVSVMNLVNHGGFFPTGWHGFMRSFQMVVFAFAGVEMIGMTAAETQDPKKVIPRAINGIPVRILLFYFGALFVIMSIYPWNQIDPTQSPFVVVFKQIGIVGAASIVNFVVITAASSSCNSAVYTTGRMLAQLTSSSSRPAIRRLGRLSKNQVPAIGVLISSLVIASATILNYVLPSTVFTLITSMTTTAFLFVWLMIVLAHLKFIKTDTEREFPLPGAPITDYLYIAFLIFIVVVLFENPSTLVTLYLAVAVIIVLSLVSLAIRPTRD</sequence>
<evidence type="ECO:0000259" key="9">
    <source>
        <dbReference type="Pfam" id="PF00324"/>
    </source>
</evidence>
<dbReference type="PANTHER" id="PTHR43495:SF2">
    <property type="entry name" value="D-SERINE_D-ALANINE_GLYCINE TRANSPORTER"/>
    <property type="match status" value="1"/>
</dbReference>
<dbReference type="AlphaFoldDB" id="A0A0R1UPW8"/>
<dbReference type="Pfam" id="PF00324">
    <property type="entry name" value="AA_permease"/>
    <property type="match status" value="1"/>
</dbReference>
<dbReference type="GO" id="GO:0055085">
    <property type="term" value="P:transmembrane transport"/>
    <property type="evidence" value="ECO:0007669"/>
    <property type="project" value="InterPro"/>
</dbReference>
<dbReference type="PIRSF" id="PIRSF006060">
    <property type="entry name" value="AA_transporter"/>
    <property type="match status" value="1"/>
</dbReference>
<dbReference type="Proteomes" id="UP000051084">
    <property type="component" value="Unassembled WGS sequence"/>
</dbReference>